<keyword evidence="1" id="KW-0732">Signal</keyword>
<feature type="domain" description="Thioredoxin" evidence="2">
    <location>
        <begin position="4"/>
        <end position="139"/>
    </location>
</feature>
<dbReference type="Gene3D" id="1.25.40.10">
    <property type="entry name" value="Tetratricopeptide repeat domain"/>
    <property type="match status" value="1"/>
</dbReference>
<dbReference type="Proteomes" id="UP000323176">
    <property type="component" value="Unassembled WGS sequence"/>
</dbReference>
<gene>
    <name evidence="3" type="ORF">EPJ72_04560</name>
</gene>
<dbReference type="Pfam" id="PF13098">
    <property type="entry name" value="Thioredoxin_2"/>
    <property type="match status" value="1"/>
</dbReference>
<dbReference type="InterPro" id="IPR036249">
    <property type="entry name" value="Thioredoxin-like_sf"/>
</dbReference>
<evidence type="ECO:0000259" key="2">
    <source>
        <dbReference type="PROSITE" id="PS51352"/>
    </source>
</evidence>
<dbReference type="PANTHER" id="PTHR15337:SF11">
    <property type="entry name" value="THIOREDOXIN DOMAIN-CONTAINING PROTEIN"/>
    <property type="match status" value="1"/>
</dbReference>
<dbReference type="SUPFAM" id="SSF52833">
    <property type="entry name" value="Thioredoxin-like"/>
    <property type="match status" value="1"/>
</dbReference>
<reference evidence="3 4" key="1">
    <citation type="journal article" date="1992" name="Lakartidningen">
        <title>[Penicillin V and not amoxicillin is the first choice preparation in acute otitis].</title>
        <authorList>
            <person name="Kamme C."/>
            <person name="Lundgren K."/>
            <person name="Prellner K."/>
        </authorList>
    </citation>
    <scope>NUCLEOTIDE SEQUENCE [LARGE SCALE GENOMIC DNA]</scope>
    <source>
        <strain evidence="3 4">PC5538III-hc</strain>
    </source>
</reference>
<evidence type="ECO:0000256" key="1">
    <source>
        <dbReference type="ARBA" id="ARBA00022729"/>
    </source>
</evidence>
<accession>A0A5C8EYZ6</accession>
<dbReference type="InterPro" id="IPR011990">
    <property type="entry name" value="TPR-like_helical_dom_sf"/>
</dbReference>
<dbReference type="AlphaFoldDB" id="A0A5C8EYZ6"/>
<dbReference type="PROSITE" id="PS51352">
    <property type="entry name" value="THIOREDOXIN_2"/>
    <property type="match status" value="1"/>
</dbReference>
<dbReference type="InterPro" id="IPR012336">
    <property type="entry name" value="Thioredoxin-like_fold"/>
</dbReference>
<dbReference type="SUPFAM" id="SSF48452">
    <property type="entry name" value="TPR-like"/>
    <property type="match status" value="1"/>
</dbReference>
<name>A0A5C8EYZ6_BRAPL</name>
<evidence type="ECO:0000313" key="4">
    <source>
        <dbReference type="Proteomes" id="UP000323176"/>
    </source>
</evidence>
<organism evidence="3 4">
    <name type="scientific">Brachyspira pilosicoli</name>
    <name type="common">Serpulina pilosicoli</name>
    <dbReference type="NCBI Taxonomy" id="52584"/>
    <lineage>
        <taxon>Bacteria</taxon>
        <taxon>Pseudomonadati</taxon>
        <taxon>Spirochaetota</taxon>
        <taxon>Spirochaetia</taxon>
        <taxon>Brachyspirales</taxon>
        <taxon>Brachyspiraceae</taxon>
        <taxon>Brachyspira</taxon>
    </lineage>
</organism>
<dbReference type="OrthoDB" id="9811036at2"/>
<sequence>MKNIFIIAFSILFLLSCNNNKNRQLINWETNYNTALEKAAKENKAIMIDFYTDWCTICKIMETNVYLDKDIVSNINYNFVPLKINAEYNDEDVKFLTNQYNINAFPTTVFINTNAFIIKKILGYIDTNDLLEEIKNIKIKRENINREFANNNPTVEKLKIYIDYEYYKEAADMYGVLIKENKIEKKDIPTYLVDIGILLFYNEQFDEGIKYFNEVLNNYSNSQKIYEAIYFNGIYKIIMGNKEEGINYLNSFTNSITNNELRNQYIEAIEYYGEE</sequence>
<evidence type="ECO:0000313" key="3">
    <source>
        <dbReference type="EMBL" id="TXJ43185.1"/>
    </source>
</evidence>
<dbReference type="InterPro" id="IPR013766">
    <property type="entry name" value="Thioredoxin_domain"/>
</dbReference>
<dbReference type="Gene3D" id="3.40.30.10">
    <property type="entry name" value="Glutaredoxin"/>
    <property type="match status" value="1"/>
</dbReference>
<comment type="caution">
    <text evidence="3">The sequence shown here is derived from an EMBL/GenBank/DDBJ whole genome shotgun (WGS) entry which is preliminary data.</text>
</comment>
<protein>
    <submittedName>
        <fullName evidence="3">DUF255 domain-containing protein</fullName>
    </submittedName>
</protein>
<dbReference type="EMBL" id="SAXY01000030">
    <property type="protein sequence ID" value="TXJ43185.1"/>
    <property type="molecule type" value="Genomic_DNA"/>
</dbReference>
<dbReference type="InterPro" id="IPR051099">
    <property type="entry name" value="AGR/TXD"/>
</dbReference>
<dbReference type="GO" id="GO:0006950">
    <property type="term" value="P:response to stress"/>
    <property type="evidence" value="ECO:0007669"/>
    <property type="project" value="UniProtKB-ARBA"/>
</dbReference>
<dbReference type="PROSITE" id="PS51257">
    <property type="entry name" value="PROKAR_LIPOPROTEIN"/>
    <property type="match status" value="1"/>
</dbReference>
<proteinExistence type="predicted"/>
<dbReference type="PANTHER" id="PTHR15337">
    <property type="entry name" value="ANTERIOR GRADIENT PROTEIN-RELATED"/>
    <property type="match status" value="1"/>
</dbReference>